<dbReference type="STRING" id="1867952.MTBPR1_40071"/>
<reference evidence="1 2" key="1">
    <citation type="submission" date="2016-07" db="EMBL/GenBank/DDBJ databases">
        <authorList>
            <person name="Lefevre C.T."/>
        </authorList>
    </citation>
    <scope>NUCLEOTIDE SEQUENCE [LARGE SCALE GENOMIC DNA]</scope>
    <source>
        <strain evidence="1">PR1</strain>
    </source>
</reference>
<keyword evidence="1" id="KW-0223">Dioxygenase</keyword>
<proteinExistence type="predicted"/>
<dbReference type="Pfam" id="PF03060">
    <property type="entry name" value="NMO"/>
    <property type="match status" value="1"/>
</dbReference>
<organism evidence="1 2">
    <name type="scientific">Candidatus Terasakiella magnetica</name>
    <dbReference type="NCBI Taxonomy" id="1867952"/>
    <lineage>
        <taxon>Bacteria</taxon>
        <taxon>Pseudomonadati</taxon>
        <taxon>Pseudomonadota</taxon>
        <taxon>Alphaproteobacteria</taxon>
        <taxon>Rhodospirillales</taxon>
        <taxon>Terasakiellaceae</taxon>
        <taxon>Terasakiella</taxon>
    </lineage>
</organism>
<protein>
    <submittedName>
        <fullName evidence="1">2-nitropropane dioxygenase</fullName>
    </submittedName>
</protein>
<sequence length="470" mass="51244">MTVKSIKPVLISGREVHPIIEGGKGVAVSNGRSAGAFAAAGCVGTFSGVNPDSYDADGNPIPQVYKNNKRTERFEELIAYAIEGGIAQARIAHEASNGEGRLHMNTLWEAGGTERIIHGVLQGAKGLIHGVTCGAGMPYKMAEIAAQYDVYYYPIVSSMRAFRALWKRSYSKHAKLLGGVVYEDPWKAGGHNGLSNAERFDQPQDPYPRVAEIRKFMNSVGLNDVPIVMAGGVWYLRDWDNWLDNPEIGPVAFQLGSRPLLTKESPIPDSWKNRLLNLVEGDVSLNKYSPTGFYSSQLNNDFLKELGERAARQVTFSRKATEELTGEVKVGARGRSIFVAADKQADVEGWIAQGFTEGMRTPDDSMIFVAPEKSQEILADQAGCMGCLSACAFSNWADNEENTTGRLADPRSFCIQKTLQDIAHGGSVENNLAFAGHNAFKFADDPLFQEGRNGNFPSVADLVEQLLKGD</sequence>
<name>A0A1C3RIE7_9PROT</name>
<accession>A0A1C3RIE7</accession>
<dbReference type="Proteomes" id="UP000231658">
    <property type="component" value="Unassembled WGS sequence"/>
</dbReference>
<dbReference type="EMBL" id="FLYE01000034">
    <property type="protein sequence ID" value="SCA57048.1"/>
    <property type="molecule type" value="Genomic_DNA"/>
</dbReference>
<dbReference type="AlphaFoldDB" id="A0A1C3RIE7"/>
<evidence type="ECO:0000313" key="1">
    <source>
        <dbReference type="EMBL" id="SCA57048.1"/>
    </source>
</evidence>
<keyword evidence="2" id="KW-1185">Reference proteome</keyword>
<keyword evidence="1" id="KW-0560">Oxidoreductase</keyword>
<dbReference type="PANTHER" id="PTHR32332">
    <property type="entry name" value="2-NITROPROPANE DIOXYGENASE"/>
    <property type="match status" value="1"/>
</dbReference>
<dbReference type="GO" id="GO:0051213">
    <property type="term" value="F:dioxygenase activity"/>
    <property type="evidence" value="ECO:0007669"/>
    <property type="project" value="UniProtKB-KW"/>
</dbReference>
<gene>
    <name evidence="1" type="ORF">MTBPR1_40071</name>
</gene>
<dbReference type="InterPro" id="IPR013785">
    <property type="entry name" value="Aldolase_TIM"/>
</dbReference>
<dbReference type="PANTHER" id="PTHR32332:SF18">
    <property type="entry name" value="2-NITROPROPANE DIOXYGENASE"/>
    <property type="match status" value="1"/>
</dbReference>
<dbReference type="Gene3D" id="3.20.20.70">
    <property type="entry name" value="Aldolase class I"/>
    <property type="match status" value="1"/>
</dbReference>
<evidence type="ECO:0000313" key="2">
    <source>
        <dbReference type="Proteomes" id="UP000231658"/>
    </source>
</evidence>
<dbReference type="SUPFAM" id="SSF51412">
    <property type="entry name" value="Inosine monophosphate dehydrogenase (IMPDH)"/>
    <property type="match status" value="1"/>
</dbReference>